<dbReference type="PANTHER" id="PTHR44227">
    <property type="match status" value="1"/>
</dbReference>
<dbReference type="InterPro" id="IPR052346">
    <property type="entry name" value="O-mannosyl-transferase_TMTC"/>
</dbReference>
<sequence length="387" mass="42014">MDCASWIGADKEPSVVSGYLPTTIELTPRRGTIRTATTGLDAVDGESKTGCPVGDIAAPEPGVVRVIADFVGVAYATLASCLRSCGASALVTSGGDAVNSTACGQRKHRLHPQQEQRHKQRESVRRARDPARFGDAEDGRCGGCVVASLPALCAGVVAVLCYLNSLDGEFVHDDMVAVVGNPDVTGEHHRPRMQRSPSPLWVNDFWGRPMADPQSHKSYRPLTVFSFSHCFTIFSDDIKLPHQLSWHPAIEKVFSKKMKISNSNFVAELTLRAVAPLATHEHVSFYASPKLPPNPEGSAGEPDLDGRGPKRHLRRWSAQSASDRLSVVAYAWLPVFVAHIYRFTAPSLVGSCNEDDVCPMGDETTSTDRNDQRKYSGPVHSRADATK</sequence>
<keyword evidence="2" id="KW-0802">TPR repeat</keyword>
<protein>
    <submittedName>
        <fullName evidence="4">Uncharacterized protein</fullName>
    </submittedName>
</protein>
<evidence type="ECO:0000313" key="5">
    <source>
        <dbReference type="Proteomes" id="UP000821853"/>
    </source>
</evidence>
<dbReference type="GO" id="GO:0035269">
    <property type="term" value="P:protein O-linked glycosylation via mannose"/>
    <property type="evidence" value="ECO:0007669"/>
    <property type="project" value="TreeGrafter"/>
</dbReference>
<dbReference type="GO" id="GO:0000030">
    <property type="term" value="F:mannosyltransferase activity"/>
    <property type="evidence" value="ECO:0007669"/>
    <property type="project" value="TreeGrafter"/>
</dbReference>
<name>A0A9J6FWI7_HAELO</name>
<proteinExistence type="predicted"/>
<evidence type="ECO:0000256" key="1">
    <source>
        <dbReference type="ARBA" id="ARBA00022737"/>
    </source>
</evidence>
<keyword evidence="5" id="KW-1185">Reference proteome</keyword>
<dbReference type="GO" id="GO:0005783">
    <property type="term" value="C:endoplasmic reticulum"/>
    <property type="evidence" value="ECO:0007669"/>
    <property type="project" value="TreeGrafter"/>
</dbReference>
<gene>
    <name evidence="4" type="ORF">HPB48_020885</name>
</gene>
<reference evidence="4 5" key="1">
    <citation type="journal article" date="2020" name="Cell">
        <title>Large-Scale Comparative Analyses of Tick Genomes Elucidate Their Genetic Diversity and Vector Capacities.</title>
        <authorList>
            <consortium name="Tick Genome and Microbiome Consortium (TIGMIC)"/>
            <person name="Jia N."/>
            <person name="Wang J."/>
            <person name="Shi W."/>
            <person name="Du L."/>
            <person name="Sun Y."/>
            <person name="Zhan W."/>
            <person name="Jiang J.F."/>
            <person name="Wang Q."/>
            <person name="Zhang B."/>
            <person name="Ji P."/>
            <person name="Bell-Sakyi L."/>
            <person name="Cui X.M."/>
            <person name="Yuan T.T."/>
            <person name="Jiang B.G."/>
            <person name="Yang W.F."/>
            <person name="Lam T.T."/>
            <person name="Chang Q.C."/>
            <person name="Ding S.J."/>
            <person name="Wang X.J."/>
            <person name="Zhu J.G."/>
            <person name="Ruan X.D."/>
            <person name="Zhao L."/>
            <person name="Wei J.T."/>
            <person name="Ye R.Z."/>
            <person name="Que T.C."/>
            <person name="Du C.H."/>
            <person name="Zhou Y.H."/>
            <person name="Cheng J.X."/>
            <person name="Dai P.F."/>
            <person name="Guo W.B."/>
            <person name="Han X.H."/>
            <person name="Huang E.J."/>
            <person name="Li L.F."/>
            <person name="Wei W."/>
            <person name="Gao Y.C."/>
            <person name="Liu J.Z."/>
            <person name="Shao H.Z."/>
            <person name="Wang X."/>
            <person name="Wang C.C."/>
            <person name="Yang T.C."/>
            <person name="Huo Q.B."/>
            <person name="Li W."/>
            <person name="Chen H.Y."/>
            <person name="Chen S.E."/>
            <person name="Zhou L.G."/>
            <person name="Ni X.B."/>
            <person name="Tian J.H."/>
            <person name="Sheng Y."/>
            <person name="Liu T."/>
            <person name="Pan Y.S."/>
            <person name="Xia L.Y."/>
            <person name="Li J."/>
            <person name="Zhao F."/>
            <person name="Cao W.C."/>
        </authorList>
    </citation>
    <scope>NUCLEOTIDE SEQUENCE [LARGE SCALE GENOMIC DNA]</scope>
    <source>
        <strain evidence="4">HaeL-2018</strain>
    </source>
</reference>
<organism evidence="4 5">
    <name type="scientific">Haemaphysalis longicornis</name>
    <name type="common">Bush tick</name>
    <dbReference type="NCBI Taxonomy" id="44386"/>
    <lineage>
        <taxon>Eukaryota</taxon>
        <taxon>Metazoa</taxon>
        <taxon>Ecdysozoa</taxon>
        <taxon>Arthropoda</taxon>
        <taxon>Chelicerata</taxon>
        <taxon>Arachnida</taxon>
        <taxon>Acari</taxon>
        <taxon>Parasitiformes</taxon>
        <taxon>Ixodida</taxon>
        <taxon>Ixodoidea</taxon>
        <taxon>Ixodidae</taxon>
        <taxon>Haemaphysalinae</taxon>
        <taxon>Haemaphysalis</taxon>
    </lineage>
</organism>
<dbReference type="GO" id="GO:0030968">
    <property type="term" value="P:endoplasmic reticulum unfolded protein response"/>
    <property type="evidence" value="ECO:0007669"/>
    <property type="project" value="TreeGrafter"/>
</dbReference>
<comment type="caution">
    <text evidence="4">The sequence shown here is derived from an EMBL/GenBank/DDBJ whole genome shotgun (WGS) entry which is preliminary data.</text>
</comment>
<feature type="region of interest" description="Disordered" evidence="3">
    <location>
        <begin position="104"/>
        <end position="132"/>
    </location>
</feature>
<dbReference type="AlphaFoldDB" id="A0A9J6FWI7"/>
<feature type="region of interest" description="Disordered" evidence="3">
    <location>
        <begin position="286"/>
        <end position="315"/>
    </location>
</feature>
<evidence type="ECO:0000256" key="2">
    <source>
        <dbReference type="ARBA" id="ARBA00022803"/>
    </source>
</evidence>
<dbReference type="OrthoDB" id="66906at2759"/>
<dbReference type="VEuPathDB" id="VectorBase:HLOH_056307"/>
<accession>A0A9J6FWI7</accession>
<dbReference type="EMBL" id="JABSTR010000004">
    <property type="protein sequence ID" value="KAH9366744.1"/>
    <property type="molecule type" value="Genomic_DNA"/>
</dbReference>
<keyword evidence="1" id="KW-0677">Repeat</keyword>
<evidence type="ECO:0000256" key="3">
    <source>
        <dbReference type="SAM" id="MobiDB-lite"/>
    </source>
</evidence>
<dbReference type="Proteomes" id="UP000821853">
    <property type="component" value="Chromosome 2"/>
</dbReference>
<feature type="region of interest" description="Disordered" evidence="3">
    <location>
        <begin position="354"/>
        <end position="387"/>
    </location>
</feature>
<dbReference type="PANTHER" id="PTHR44227:SF3">
    <property type="entry name" value="PROTEIN O-MANNOSYL-TRANSFERASE TMTC4"/>
    <property type="match status" value="1"/>
</dbReference>
<evidence type="ECO:0000313" key="4">
    <source>
        <dbReference type="EMBL" id="KAH9366744.1"/>
    </source>
</evidence>
<feature type="compositionally biased region" description="Basic and acidic residues" evidence="3">
    <location>
        <begin position="112"/>
        <end position="132"/>
    </location>
</feature>